<dbReference type="AlphaFoldDB" id="A0A2T7BNJ2"/>
<dbReference type="OrthoDB" id="9806974at2"/>
<dbReference type="PANTHER" id="PTHR43477">
    <property type="entry name" value="DIHYDROANTICAPSIN 7-DEHYDROGENASE"/>
    <property type="match status" value="1"/>
</dbReference>
<sequence length="235" mass="24563">MSTLANKQIVVAGGSSGIGKALVEALVQDNAHVTVTGRDAAKLDALKAALPAVNTAVLDSTDRAAMDTFFQKLGHIGHLVLAVSGSKGGGEFRTLQLSELRAGFEQKFFPHLDTLQAALPYLKGSVTFITASSSMIELPSTSGLAAVNGALELMVPILAKELKPLRVNAVSPGVIDTPWWDTMPAAQKAQTFDYFCSMISVGRVGRAAEVAAAIKAVISNDYINATVIPVNGQIS</sequence>
<proteinExistence type="inferred from homology"/>
<evidence type="ECO:0000256" key="2">
    <source>
        <dbReference type="ARBA" id="ARBA00023002"/>
    </source>
</evidence>
<comment type="caution">
    <text evidence="3">The sequence shown here is derived from an EMBL/GenBank/DDBJ whole genome shotgun (WGS) entry which is preliminary data.</text>
</comment>
<reference evidence="3 4" key="1">
    <citation type="submission" date="2018-04" db="EMBL/GenBank/DDBJ databases">
        <title>Chitinophaga fuyangensis sp. nov., isolated from soil in a chemical factory.</title>
        <authorList>
            <person name="Chen K."/>
        </authorList>
    </citation>
    <scope>NUCLEOTIDE SEQUENCE [LARGE SCALE GENOMIC DNA]</scope>
    <source>
        <strain evidence="3 4">LY-1</strain>
    </source>
</reference>
<organism evidence="3 4">
    <name type="scientific">Chitinophaga parva</name>
    <dbReference type="NCBI Taxonomy" id="2169414"/>
    <lineage>
        <taxon>Bacteria</taxon>
        <taxon>Pseudomonadati</taxon>
        <taxon>Bacteroidota</taxon>
        <taxon>Chitinophagia</taxon>
        <taxon>Chitinophagales</taxon>
        <taxon>Chitinophagaceae</taxon>
        <taxon>Chitinophaga</taxon>
    </lineage>
</organism>
<keyword evidence="4" id="KW-1185">Reference proteome</keyword>
<dbReference type="SUPFAM" id="SSF51735">
    <property type="entry name" value="NAD(P)-binding Rossmann-fold domains"/>
    <property type="match status" value="1"/>
</dbReference>
<evidence type="ECO:0000256" key="1">
    <source>
        <dbReference type="ARBA" id="ARBA00006484"/>
    </source>
</evidence>
<dbReference type="InterPro" id="IPR051122">
    <property type="entry name" value="SDR_DHRS6-like"/>
</dbReference>
<dbReference type="Gene3D" id="3.40.50.720">
    <property type="entry name" value="NAD(P)-binding Rossmann-like Domain"/>
    <property type="match status" value="1"/>
</dbReference>
<comment type="similarity">
    <text evidence="1">Belongs to the short-chain dehydrogenases/reductases (SDR) family.</text>
</comment>
<keyword evidence="2" id="KW-0560">Oxidoreductase</keyword>
<dbReference type="PRINTS" id="PR00081">
    <property type="entry name" value="GDHRDH"/>
</dbReference>
<dbReference type="InterPro" id="IPR036291">
    <property type="entry name" value="NAD(P)-bd_dom_sf"/>
</dbReference>
<dbReference type="InterPro" id="IPR002347">
    <property type="entry name" value="SDR_fam"/>
</dbReference>
<dbReference type="Proteomes" id="UP000244450">
    <property type="component" value="Unassembled WGS sequence"/>
</dbReference>
<name>A0A2T7BNJ2_9BACT</name>
<dbReference type="EMBL" id="QCYK01000001">
    <property type="protein sequence ID" value="PUZ29191.1"/>
    <property type="molecule type" value="Genomic_DNA"/>
</dbReference>
<dbReference type="PANTHER" id="PTHR43477:SF1">
    <property type="entry name" value="DIHYDROANTICAPSIN 7-DEHYDROGENASE"/>
    <property type="match status" value="1"/>
</dbReference>
<dbReference type="RefSeq" id="WP_108685830.1">
    <property type="nucleotide sequence ID" value="NZ_QCYK01000001.1"/>
</dbReference>
<gene>
    <name evidence="3" type="ORF">DCC81_06935</name>
</gene>
<evidence type="ECO:0000313" key="3">
    <source>
        <dbReference type="EMBL" id="PUZ29191.1"/>
    </source>
</evidence>
<accession>A0A2T7BNJ2</accession>
<evidence type="ECO:0000313" key="4">
    <source>
        <dbReference type="Proteomes" id="UP000244450"/>
    </source>
</evidence>
<dbReference type="Pfam" id="PF13561">
    <property type="entry name" value="adh_short_C2"/>
    <property type="match status" value="1"/>
</dbReference>
<dbReference type="GO" id="GO:0016491">
    <property type="term" value="F:oxidoreductase activity"/>
    <property type="evidence" value="ECO:0007669"/>
    <property type="project" value="UniProtKB-KW"/>
</dbReference>
<protein>
    <submittedName>
        <fullName evidence="3">Short-chain dehydrogenase</fullName>
    </submittedName>
</protein>